<reference evidence="9 12" key="4">
    <citation type="submission" date="2018-11" db="EMBL/GenBank/DDBJ databases">
        <title>Species Designations Belie Phenotypic and Genotypic Heterogeneity in Oral Streptococci.</title>
        <authorList>
            <person name="Velsko I."/>
        </authorList>
    </citation>
    <scope>NUCLEOTIDE SEQUENCE [LARGE SCALE GENOMIC DNA]</scope>
    <source>
        <strain evidence="9 12">BCC42</strain>
    </source>
</reference>
<dbReference type="EMBL" id="WMYO01000011">
    <property type="protein sequence ID" value="MTR28653.1"/>
    <property type="molecule type" value="Genomic_DNA"/>
</dbReference>
<dbReference type="Proteomes" id="UP000322622">
    <property type="component" value="Chromosome"/>
</dbReference>
<accession>A0A074IUD3</accession>
<dbReference type="Proteomes" id="UP000027855">
    <property type="component" value="Unassembled WGS sequence"/>
</dbReference>
<evidence type="ECO:0000313" key="7">
    <source>
        <dbReference type="EMBL" id="QGU81197.1"/>
    </source>
</evidence>
<dbReference type="Pfam" id="PF13268">
    <property type="entry name" value="DUF4059"/>
    <property type="match status" value="1"/>
</dbReference>
<dbReference type="KEGG" id="ssah:HSISS4_01565"/>
<dbReference type="OMA" id="MAIILMF"/>
<reference evidence="4 15" key="5">
    <citation type="journal article" date="2019" name="Nat. Med.">
        <title>A library of human gut bacterial isolates paired with longitudinal multiomics data enables mechanistic microbiome research.</title>
        <authorList>
            <person name="Poyet M."/>
            <person name="Groussin M."/>
            <person name="Gibbons S.M."/>
            <person name="Avila-Pacheco J."/>
            <person name="Jiang X."/>
            <person name="Kearney S.M."/>
            <person name="Perrotta A.R."/>
            <person name="Berdy B."/>
            <person name="Zhao S."/>
            <person name="Lieberman T.D."/>
            <person name="Swanson P.K."/>
            <person name="Smith M."/>
            <person name="Roesemann S."/>
            <person name="Alexander J.E."/>
            <person name="Rich S.A."/>
            <person name="Livny J."/>
            <person name="Vlamakis H."/>
            <person name="Clish C."/>
            <person name="Bullock K."/>
            <person name="Deik A."/>
            <person name="Scott J."/>
            <person name="Pierce K.A."/>
            <person name="Xavier R.J."/>
            <person name="Alm E.J."/>
        </authorList>
    </citation>
    <scope>NUCLEOTIDE SEQUENCE [LARGE SCALE GENOMIC DNA]</scope>
    <source>
        <strain evidence="4 15">BIOML-A4</strain>
    </source>
</reference>
<dbReference type="RefSeq" id="WP_002884393.1">
    <property type="nucleotide sequence ID" value="NZ_CABFMJ010000049.1"/>
</dbReference>
<dbReference type="Proteomes" id="UP000273998">
    <property type="component" value="Unassembled WGS sequence"/>
</dbReference>
<organism evidence="2 10">
    <name type="scientific">Streptococcus salivarius</name>
    <dbReference type="NCBI Taxonomy" id="1304"/>
    <lineage>
        <taxon>Bacteria</taxon>
        <taxon>Bacillati</taxon>
        <taxon>Bacillota</taxon>
        <taxon>Bacilli</taxon>
        <taxon>Lactobacillales</taxon>
        <taxon>Streptococcaceae</taxon>
        <taxon>Streptococcus</taxon>
    </lineage>
</organism>
<dbReference type="EMBL" id="CP040804">
    <property type="protein sequence ID" value="QEM32064.1"/>
    <property type="molecule type" value="Genomic_DNA"/>
</dbReference>
<dbReference type="EMBL" id="CP054153">
    <property type="protein sequence ID" value="QMI51593.1"/>
    <property type="molecule type" value="Genomic_DNA"/>
</dbReference>
<dbReference type="Proteomes" id="UP000422997">
    <property type="component" value="Chromosome"/>
</dbReference>
<evidence type="ECO:0000313" key="2">
    <source>
        <dbReference type="EMBL" id="KEO44496.1"/>
    </source>
</evidence>
<dbReference type="EMBL" id="CP018187">
    <property type="protein sequence ID" value="QGU81197.1"/>
    <property type="molecule type" value="Genomic_DNA"/>
</dbReference>
<reference evidence="6 13" key="6">
    <citation type="submission" date="2019-06" db="EMBL/GenBank/DDBJ databases">
        <title>Complete genome sequence of Streptococcus salivarius LAB813.</title>
        <authorList>
            <person name="Levesque C.M."/>
            <person name="Gong S.-G."/>
            <person name="Dufour D."/>
            <person name="Barbour A."/>
        </authorList>
    </citation>
    <scope>NUCLEOTIDE SEQUENCE [LARGE SCALE GENOMIC DNA]</scope>
    <source>
        <strain evidence="6 13">LAB813</strain>
    </source>
</reference>
<reference evidence="5 11" key="3">
    <citation type="submission" date="2017-08" db="EMBL/GenBank/DDBJ databases">
        <title>Streptococcus salivarius strain HS0302 Genome.</title>
        <authorList>
            <person name="Smith J."/>
            <person name="Deng P."/>
            <person name="Geng M."/>
        </authorList>
    </citation>
    <scope>NUCLEOTIDE SEQUENCE [LARGE SCALE GENOMIC DNA]</scope>
    <source>
        <strain evidence="5 11">HS0302</strain>
    </source>
</reference>
<evidence type="ECO:0000313" key="15">
    <source>
        <dbReference type="Proteomes" id="UP000439678"/>
    </source>
</evidence>
<evidence type="ECO:0000313" key="8">
    <source>
        <dbReference type="EMBL" id="QMI51593.1"/>
    </source>
</evidence>
<sequence length="74" mass="8352">MLLNIFKFYLLGLVIAFFVCLVIGAIWLGWRALRRADKTVKERQGALYDAIMMSMVSIPVLAFAFMAILIVLNA</sequence>
<evidence type="ECO:0000313" key="5">
    <source>
        <dbReference type="EMBL" id="PZD55917.1"/>
    </source>
</evidence>
<dbReference type="EMBL" id="RJNF01000010">
    <property type="protein sequence ID" value="RSI58017.1"/>
    <property type="molecule type" value="Genomic_DNA"/>
</dbReference>
<reference evidence="8 16" key="7">
    <citation type="journal article" date="2020" name="Microbiol. Resour. Announc.">
        <title>Complete Genome Sequence of Streptococcus salivarius DB-B5, a Novel Probiotic Candidate Isolated from the Supragingival Plaque of a Healthy Female Subject.</title>
        <authorList>
            <person name="Fields F.R."/>
            <person name="Li X."/>
            <person name="Navarre W.W."/>
            <person name="Naito M."/>
        </authorList>
    </citation>
    <scope>NUCLEOTIDE SEQUENCE [LARGE SCALE GENOMIC DNA]</scope>
    <source>
        <strain evidence="8 16">DB-B5</strain>
    </source>
</reference>
<dbReference type="EMBL" id="JAQMJT010000011">
    <property type="protein sequence ID" value="MDB8614534.1"/>
    <property type="molecule type" value="Genomic_DNA"/>
</dbReference>
<dbReference type="AlphaFoldDB" id="A0A074IUD3"/>
<dbReference type="EMBL" id="JJMT01000019">
    <property type="protein sequence ID" value="KEO44496.1"/>
    <property type="molecule type" value="Genomic_DNA"/>
</dbReference>
<dbReference type="Proteomes" id="UP000248776">
    <property type="component" value="Unassembled WGS sequence"/>
</dbReference>
<dbReference type="Proteomes" id="UP001210204">
    <property type="component" value="Unassembled WGS sequence"/>
</dbReference>
<feature type="transmembrane region" description="Helical" evidence="1">
    <location>
        <begin position="51"/>
        <end position="72"/>
    </location>
</feature>
<dbReference type="EMBL" id="NSIW01000016">
    <property type="protein sequence ID" value="PZD55917.1"/>
    <property type="molecule type" value="Genomic_DNA"/>
</dbReference>
<evidence type="ECO:0000313" key="16">
    <source>
        <dbReference type="Proteomes" id="UP000516705"/>
    </source>
</evidence>
<evidence type="ECO:0000313" key="9">
    <source>
        <dbReference type="EMBL" id="RSI58017.1"/>
    </source>
</evidence>
<keyword evidence="1" id="KW-0812">Transmembrane</keyword>
<dbReference type="Proteomes" id="UP000439678">
    <property type="component" value="Unassembled WGS sequence"/>
</dbReference>
<gene>
    <name evidence="7" type="ORF">BSR19_08745</name>
    <name evidence="5" type="ORF">CKU37_07950</name>
    <name evidence="9" type="ORF">D8867_04945</name>
    <name evidence="2" type="ORF">DL07_04225</name>
    <name evidence="6" type="ORF">FHI56_03875</name>
    <name evidence="4" type="ORF">GMC65_09905</name>
    <name evidence="8" type="ORF">HRE60_07900</name>
    <name evidence="3" type="ORF">PNU26_09000</name>
</gene>
<reference evidence="3" key="8">
    <citation type="submission" date="2023-01" db="EMBL/GenBank/DDBJ databases">
        <title>Human gut microbiome strain richness.</title>
        <authorList>
            <person name="Chen-Liaw A."/>
        </authorList>
    </citation>
    <scope>NUCLEOTIDE SEQUENCE</scope>
    <source>
        <strain evidence="3">1001095st1_G4_1001095IJ_161003</strain>
    </source>
</reference>
<evidence type="ECO:0000313" key="11">
    <source>
        <dbReference type="Proteomes" id="UP000248776"/>
    </source>
</evidence>
<evidence type="ECO:0000313" key="4">
    <source>
        <dbReference type="EMBL" id="MTR28653.1"/>
    </source>
</evidence>
<evidence type="ECO:0000313" key="6">
    <source>
        <dbReference type="EMBL" id="QEM32064.1"/>
    </source>
</evidence>
<dbReference type="GeneID" id="93792840"/>
<evidence type="ECO:0000313" key="12">
    <source>
        <dbReference type="Proteomes" id="UP000273998"/>
    </source>
</evidence>
<dbReference type="InterPro" id="IPR025134">
    <property type="entry name" value="DUF4059"/>
</dbReference>
<feature type="transmembrane region" description="Helical" evidence="1">
    <location>
        <begin position="6"/>
        <end position="30"/>
    </location>
</feature>
<evidence type="ECO:0000313" key="13">
    <source>
        <dbReference type="Proteomes" id="UP000322622"/>
    </source>
</evidence>
<evidence type="ECO:0000256" key="1">
    <source>
        <dbReference type="SAM" id="Phobius"/>
    </source>
</evidence>
<evidence type="ECO:0000313" key="14">
    <source>
        <dbReference type="Proteomes" id="UP000422997"/>
    </source>
</evidence>
<dbReference type="Proteomes" id="UP000516705">
    <property type="component" value="Chromosome"/>
</dbReference>
<keyword evidence="1" id="KW-0472">Membrane</keyword>
<evidence type="ECO:0000313" key="10">
    <source>
        <dbReference type="Proteomes" id="UP000027855"/>
    </source>
</evidence>
<dbReference type="PATRIC" id="fig|1304.175.peg.971"/>
<proteinExistence type="predicted"/>
<reference evidence="2 10" key="1">
    <citation type="submission" date="2014-04" db="EMBL/GenBank/DDBJ databases">
        <title>Variable characteristics of bacteriocin-producing Streptococcus salivarius strains isolated from Malaysian subjects.</title>
        <authorList>
            <person name="Philip K."/>
            <person name="Barbour A."/>
        </authorList>
    </citation>
    <scope>NUCLEOTIDE SEQUENCE [LARGE SCALE GENOMIC DNA]</scope>
    <source>
        <strain evidence="2 10">NU10</strain>
    </source>
</reference>
<reference evidence="7 14" key="2">
    <citation type="submission" date="2016-11" db="EMBL/GenBank/DDBJ databases">
        <title>The potential of Streptococcus salivarius to inhibit the production of volatile sulphur compounds in the oral cavity.</title>
        <authorList>
            <person name="Sun L."/>
            <person name="Li Z."/>
            <person name="Jin D."/>
            <person name="Zhao H."/>
        </authorList>
    </citation>
    <scope>NUCLEOTIDE SEQUENCE [LARGE SCALE GENOMIC DNA]</scope>
    <source>
        <strain evidence="7 14">ICDC2</strain>
    </source>
</reference>
<name>A0A074IUD3_STRSL</name>
<protein>
    <submittedName>
        <fullName evidence="5">DUF4059 domain-containing protein</fullName>
    </submittedName>
    <submittedName>
        <fullName evidence="3">DUF4059 family protein</fullName>
    </submittedName>
    <submittedName>
        <fullName evidence="2">Thioredoxin</fullName>
    </submittedName>
</protein>
<evidence type="ECO:0000313" key="3">
    <source>
        <dbReference type="EMBL" id="MDB8614534.1"/>
    </source>
</evidence>
<keyword evidence="1" id="KW-1133">Transmembrane helix</keyword>